<dbReference type="Pfam" id="PF02397">
    <property type="entry name" value="Bac_transf"/>
    <property type="match status" value="1"/>
</dbReference>
<dbReference type="PANTHER" id="PTHR30576:SF4">
    <property type="entry name" value="UNDECAPRENYL-PHOSPHATE GALACTOSE PHOSPHOTRANSFERASE"/>
    <property type="match status" value="1"/>
</dbReference>
<evidence type="ECO:0000256" key="2">
    <source>
        <dbReference type="ARBA" id="ARBA00006464"/>
    </source>
</evidence>
<dbReference type="GO" id="GO:0016780">
    <property type="term" value="F:phosphotransferase activity, for other substituted phosphate groups"/>
    <property type="evidence" value="ECO:0007669"/>
    <property type="project" value="TreeGrafter"/>
</dbReference>
<dbReference type="GO" id="GO:0000271">
    <property type="term" value="P:polysaccharide biosynthetic process"/>
    <property type="evidence" value="ECO:0007669"/>
    <property type="project" value="UniProtKB-KW"/>
</dbReference>
<dbReference type="RefSeq" id="WP_212635004.1">
    <property type="nucleotide sequence ID" value="NZ_FNEK01000002.1"/>
</dbReference>
<accession>A0A1G8K960</accession>
<evidence type="ECO:0000256" key="8">
    <source>
        <dbReference type="ARBA" id="ARBA00023169"/>
    </source>
</evidence>
<dbReference type="Proteomes" id="UP000199382">
    <property type="component" value="Unassembled WGS sequence"/>
</dbReference>
<proteinExistence type="inferred from homology"/>
<comment type="subcellular location">
    <subcellularLocation>
        <location evidence="1">Cell membrane</location>
    </subcellularLocation>
</comment>
<evidence type="ECO:0000256" key="3">
    <source>
        <dbReference type="ARBA" id="ARBA00022475"/>
    </source>
</evidence>
<evidence type="ECO:0000256" key="4">
    <source>
        <dbReference type="ARBA" id="ARBA00022679"/>
    </source>
</evidence>
<keyword evidence="6 9" id="KW-1133">Transmembrane helix</keyword>
<feature type="domain" description="Bacterial sugar transferase" evidence="10">
    <location>
        <begin position="71"/>
        <end position="262"/>
    </location>
</feature>
<dbReference type="AlphaFoldDB" id="A0A1G8K960"/>
<dbReference type="InterPro" id="IPR003362">
    <property type="entry name" value="Bact_transf"/>
</dbReference>
<gene>
    <name evidence="11" type="ORF">SAMN04488026_1002182</name>
</gene>
<evidence type="ECO:0000256" key="5">
    <source>
        <dbReference type="ARBA" id="ARBA00022692"/>
    </source>
</evidence>
<name>A0A1G8K960_9RHOB</name>
<protein>
    <submittedName>
        <fullName evidence="11">Sugar transferase involved in LPS biosynthesis (Colanic, teichoic acid)</fullName>
    </submittedName>
</protein>
<keyword evidence="7 9" id="KW-0472">Membrane</keyword>
<dbReference type="STRING" id="571298.SAMN04488026_1002182"/>
<keyword evidence="5 9" id="KW-0812">Transmembrane</keyword>
<feature type="transmembrane region" description="Helical" evidence="9">
    <location>
        <begin position="76"/>
        <end position="99"/>
    </location>
</feature>
<evidence type="ECO:0000313" key="12">
    <source>
        <dbReference type="Proteomes" id="UP000199382"/>
    </source>
</evidence>
<organism evidence="11 12">
    <name type="scientific">Aliiruegeria lutimaris</name>
    <dbReference type="NCBI Taxonomy" id="571298"/>
    <lineage>
        <taxon>Bacteria</taxon>
        <taxon>Pseudomonadati</taxon>
        <taxon>Pseudomonadota</taxon>
        <taxon>Alphaproteobacteria</taxon>
        <taxon>Rhodobacterales</taxon>
        <taxon>Roseobacteraceae</taxon>
        <taxon>Aliiruegeria</taxon>
    </lineage>
</organism>
<keyword evidence="8" id="KW-0270">Exopolysaccharide synthesis</keyword>
<evidence type="ECO:0000256" key="9">
    <source>
        <dbReference type="SAM" id="Phobius"/>
    </source>
</evidence>
<comment type="similarity">
    <text evidence="2">Belongs to the bacterial sugar transferase family.</text>
</comment>
<evidence type="ECO:0000256" key="6">
    <source>
        <dbReference type="ARBA" id="ARBA00022989"/>
    </source>
</evidence>
<dbReference type="GO" id="GO:0005886">
    <property type="term" value="C:plasma membrane"/>
    <property type="evidence" value="ECO:0007669"/>
    <property type="project" value="UniProtKB-SubCell"/>
</dbReference>
<evidence type="ECO:0000256" key="1">
    <source>
        <dbReference type="ARBA" id="ARBA00004236"/>
    </source>
</evidence>
<dbReference type="EMBL" id="FNEK01000002">
    <property type="protein sequence ID" value="SDI40016.1"/>
    <property type="molecule type" value="Genomic_DNA"/>
</dbReference>
<sequence length="268" mass="29933">METGHKCVNLVAGVVLFDFGEGAVATAAFNSMTKQSESVSRFEGADVVYGRTFSTESELTPTVISSVAPAKRLFDIVFSTMAVIFFLPIMVMIGTVLFLREGGPVFFRHKRVGYAGKQFSCLKFRTMVVDADKRLKELLASDPVARAEWEVNQKLSNDPRISCMGHFLRKTSLDELPQFFNVLKGDMSVVGPRPIVLAEVARYRENIFEYKSVRPGITGLWQVNGRNDTSYDERVAMDVEYARNRSFVGDLRIVFQTIEVVLTGRGAS</sequence>
<keyword evidence="12" id="KW-1185">Reference proteome</keyword>
<evidence type="ECO:0000313" key="11">
    <source>
        <dbReference type="EMBL" id="SDI40016.1"/>
    </source>
</evidence>
<evidence type="ECO:0000259" key="10">
    <source>
        <dbReference type="Pfam" id="PF02397"/>
    </source>
</evidence>
<keyword evidence="3" id="KW-1003">Cell membrane</keyword>
<evidence type="ECO:0000256" key="7">
    <source>
        <dbReference type="ARBA" id="ARBA00023136"/>
    </source>
</evidence>
<dbReference type="PANTHER" id="PTHR30576">
    <property type="entry name" value="COLANIC BIOSYNTHESIS UDP-GLUCOSE LIPID CARRIER TRANSFERASE"/>
    <property type="match status" value="1"/>
</dbReference>
<reference evidence="11 12" key="1">
    <citation type="submission" date="2016-10" db="EMBL/GenBank/DDBJ databases">
        <authorList>
            <person name="de Groot N.N."/>
        </authorList>
    </citation>
    <scope>NUCLEOTIDE SEQUENCE [LARGE SCALE GENOMIC DNA]</scope>
    <source>
        <strain evidence="11 12">DSM 25294</strain>
    </source>
</reference>
<keyword evidence="4 11" id="KW-0808">Transferase</keyword>